<proteinExistence type="inferred from homology"/>
<dbReference type="PANTHER" id="PTHR43331">
    <property type="entry name" value="HOMOSERINE DEHYDROGENASE"/>
    <property type="match status" value="1"/>
</dbReference>
<dbReference type="PROSITE" id="PS51671">
    <property type="entry name" value="ACT"/>
    <property type="match status" value="1"/>
</dbReference>
<accession>K0NL38</accession>
<dbReference type="SUPFAM" id="SSF55021">
    <property type="entry name" value="ACT-like"/>
    <property type="match status" value="1"/>
</dbReference>
<dbReference type="GO" id="GO:0004412">
    <property type="term" value="F:homoserine dehydrogenase activity"/>
    <property type="evidence" value="ECO:0007669"/>
    <property type="project" value="UniProtKB-EC"/>
</dbReference>
<dbReference type="STRING" id="651182.TOL2_C25020"/>
<dbReference type="InterPro" id="IPR045865">
    <property type="entry name" value="ACT-like_dom_sf"/>
</dbReference>
<keyword evidence="10" id="KW-0486">Methionine biosynthesis</keyword>
<gene>
    <name evidence="14" type="primary">hom</name>
    <name evidence="14" type="ordered locus">TOL2_C25020</name>
</gene>
<dbReference type="CDD" id="cd04881">
    <property type="entry name" value="ACT_HSDH-Hom"/>
    <property type="match status" value="1"/>
</dbReference>
<comment type="similarity">
    <text evidence="3">Belongs to the homoserine dehydrogenase family.</text>
</comment>
<dbReference type="GO" id="GO:0009086">
    <property type="term" value="P:methionine biosynthetic process"/>
    <property type="evidence" value="ECO:0007669"/>
    <property type="project" value="UniProtKB-KW"/>
</dbReference>
<dbReference type="FunFam" id="3.30.70.260:FF:000030">
    <property type="entry name" value="Homoserine dehydrogenase"/>
    <property type="match status" value="1"/>
</dbReference>
<dbReference type="EC" id="1.1.1.3" evidence="4"/>
<dbReference type="EMBL" id="FO203503">
    <property type="protein sequence ID" value="CCK80663.1"/>
    <property type="molecule type" value="Genomic_DNA"/>
</dbReference>
<dbReference type="Pfam" id="PF03447">
    <property type="entry name" value="NAD_binding_3"/>
    <property type="match status" value="1"/>
</dbReference>
<dbReference type="UniPathway" id="UPA00050">
    <property type="reaction ID" value="UER00063"/>
</dbReference>
<dbReference type="SUPFAM" id="SSF55347">
    <property type="entry name" value="Glyceraldehyde-3-phosphate dehydrogenase-like, C-terminal domain"/>
    <property type="match status" value="1"/>
</dbReference>
<dbReference type="PIRSF" id="PIRSF000098">
    <property type="entry name" value="Homoser_dehydrog"/>
    <property type="match status" value="1"/>
</dbReference>
<dbReference type="OrthoDB" id="9808167at2"/>
<dbReference type="KEGG" id="dto:TOL2_C25020"/>
<evidence type="ECO:0000256" key="9">
    <source>
        <dbReference type="ARBA" id="ARBA00023002"/>
    </source>
</evidence>
<dbReference type="Proteomes" id="UP000007347">
    <property type="component" value="Chromosome"/>
</dbReference>
<comment type="pathway">
    <text evidence="2">Amino-acid biosynthesis; L-methionine biosynthesis via de novo pathway; L-homoserine from L-aspartate: step 3/3.</text>
</comment>
<evidence type="ECO:0000259" key="13">
    <source>
        <dbReference type="PROSITE" id="PS51671"/>
    </source>
</evidence>
<dbReference type="InterPro" id="IPR002912">
    <property type="entry name" value="ACT_dom"/>
</dbReference>
<evidence type="ECO:0000313" key="15">
    <source>
        <dbReference type="Proteomes" id="UP000007347"/>
    </source>
</evidence>
<evidence type="ECO:0000256" key="10">
    <source>
        <dbReference type="ARBA" id="ARBA00023167"/>
    </source>
</evidence>
<dbReference type="Pfam" id="PF01842">
    <property type="entry name" value="ACT"/>
    <property type="match status" value="1"/>
</dbReference>
<keyword evidence="8 12" id="KW-0521">NADP</keyword>
<dbReference type="SUPFAM" id="SSF51735">
    <property type="entry name" value="NAD(P)-binding Rossmann-fold domains"/>
    <property type="match status" value="1"/>
</dbReference>
<feature type="active site" description="Proton donor" evidence="11">
    <location>
        <position position="205"/>
    </location>
</feature>
<evidence type="ECO:0000256" key="6">
    <source>
        <dbReference type="ARBA" id="ARBA00022605"/>
    </source>
</evidence>
<keyword evidence="15" id="KW-1185">Reference proteome</keyword>
<name>K0NL38_DESTT</name>
<evidence type="ECO:0000256" key="4">
    <source>
        <dbReference type="ARBA" id="ARBA00013213"/>
    </source>
</evidence>
<dbReference type="AlphaFoldDB" id="K0NL38"/>
<dbReference type="RefSeq" id="WP_014957969.1">
    <property type="nucleotide sequence ID" value="NC_018645.1"/>
</dbReference>
<keyword evidence="9 14" id="KW-0560">Oxidoreductase</keyword>
<reference evidence="14 15" key="1">
    <citation type="journal article" date="2013" name="Environ. Microbiol.">
        <title>Complete genome, catabolic sub-proteomes and key-metabolites of Desulfobacula toluolica Tol2, a marine, aromatic compound-degrading, sulfate-reducing bacterium.</title>
        <authorList>
            <person name="Wohlbrand L."/>
            <person name="Jacob J.H."/>
            <person name="Kube M."/>
            <person name="Mussmann M."/>
            <person name="Jarling R."/>
            <person name="Beck A."/>
            <person name="Amann R."/>
            <person name="Wilkes H."/>
            <person name="Reinhardt R."/>
            <person name="Rabus R."/>
        </authorList>
    </citation>
    <scope>NUCLEOTIDE SEQUENCE [LARGE SCALE GENOMIC DNA]</scope>
    <source>
        <strain evidence="15">DSM 7467 / Tol2</strain>
    </source>
</reference>
<evidence type="ECO:0000256" key="7">
    <source>
        <dbReference type="ARBA" id="ARBA00022697"/>
    </source>
</evidence>
<feature type="domain" description="ACT" evidence="13">
    <location>
        <begin position="355"/>
        <end position="430"/>
    </location>
</feature>
<dbReference type="UniPathway" id="UPA00051">
    <property type="reaction ID" value="UER00465"/>
</dbReference>
<evidence type="ECO:0000256" key="3">
    <source>
        <dbReference type="ARBA" id="ARBA00006753"/>
    </source>
</evidence>
<dbReference type="InterPro" id="IPR001342">
    <property type="entry name" value="HDH_cat"/>
</dbReference>
<dbReference type="PATRIC" id="fig|651182.5.peg.2951"/>
<evidence type="ECO:0000256" key="8">
    <source>
        <dbReference type="ARBA" id="ARBA00022857"/>
    </source>
</evidence>
<feature type="binding site" evidence="12">
    <location>
        <position position="190"/>
    </location>
    <ligand>
        <name>L-homoserine</name>
        <dbReference type="ChEBI" id="CHEBI:57476"/>
    </ligand>
</feature>
<dbReference type="FunFam" id="3.30.360.10:FF:000005">
    <property type="entry name" value="Homoserine dehydrogenase"/>
    <property type="match status" value="1"/>
</dbReference>
<evidence type="ECO:0000313" key="14">
    <source>
        <dbReference type="EMBL" id="CCK80663.1"/>
    </source>
</evidence>
<dbReference type="PANTHER" id="PTHR43331:SF1">
    <property type="entry name" value="HOMOSERINE DEHYDROGENASE"/>
    <property type="match status" value="1"/>
</dbReference>
<dbReference type="GO" id="GO:0009088">
    <property type="term" value="P:threonine biosynthetic process"/>
    <property type="evidence" value="ECO:0007669"/>
    <property type="project" value="UniProtKB-UniPathway"/>
</dbReference>
<evidence type="ECO:0000256" key="5">
    <source>
        <dbReference type="ARBA" id="ARBA00013376"/>
    </source>
</evidence>
<evidence type="ECO:0000256" key="12">
    <source>
        <dbReference type="PIRSR" id="PIRSR000098-2"/>
    </source>
</evidence>
<feature type="binding site" evidence="12">
    <location>
        <begin position="9"/>
        <end position="16"/>
    </location>
    <ligand>
        <name>NADP(+)</name>
        <dbReference type="ChEBI" id="CHEBI:58349"/>
    </ligand>
</feature>
<evidence type="ECO:0000256" key="2">
    <source>
        <dbReference type="ARBA" id="ARBA00005062"/>
    </source>
</evidence>
<dbReference type="Gene3D" id="3.30.360.10">
    <property type="entry name" value="Dihydrodipicolinate Reductase, domain 2"/>
    <property type="match status" value="1"/>
</dbReference>
<dbReference type="InterPro" id="IPR016204">
    <property type="entry name" value="HDH"/>
</dbReference>
<evidence type="ECO:0000256" key="11">
    <source>
        <dbReference type="PIRSR" id="PIRSR000098-1"/>
    </source>
</evidence>
<evidence type="ECO:0000256" key="1">
    <source>
        <dbReference type="ARBA" id="ARBA00005056"/>
    </source>
</evidence>
<sequence>MKTINIGILGYGVVGAGVAKLLKQKKQLLESRIGAVLNLKTIADIDITTDRGVELGTTALVSDATVIIDDPEIDIIVETIGGETIAKEFILKALENKKHVVTANKALLASYGNDLVKTARKNLVDLAFEASCGGCMPIIKSLRESLVANDIKAMSAILNGTCNYILTKISKDGSEFEDALKDAQQLGYAEAEPSLDIDGFDTAHKLAILNSLAHGMEINLKDIHVEGIRTITPKDIEFAKEFGYTIKLLAIGKIHENHVEARVHPTMIPDSNPLSHVDSSMNAIVIDADATGQAMLYGHGAGMMPTASAVLSDVADIARNIISGTKRRVPILGYPEDNIKPIPILPMDELYTRYYLRFEAQDHPGVLAKISGILGENNISIKSVHQKGRKTNGNVPIVMITHIAKEASVQDALIKISKIDSVVGSPVVIRIEETVQE</sequence>
<comment type="pathway">
    <text evidence="1">Amino-acid biosynthesis; L-threonine biosynthesis; L-threonine from L-aspartate: step 3/5.</text>
</comment>
<dbReference type="GO" id="GO:0050661">
    <property type="term" value="F:NADP binding"/>
    <property type="evidence" value="ECO:0007669"/>
    <property type="project" value="InterPro"/>
</dbReference>
<protein>
    <recommendedName>
        <fullName evidence="5">Homoserine dehydrogenase</fullName>
        <ecNumber evidence="4">1.1.1.3</ecNumber>
    </recommendedName>
</protein>
<dbReference type="Gene3D" id="3.30.70.260">
    <property type="match status" value="1"/>
</dbReference>
<organism evidence="14 15">
    <name type="scientific">Desulfobacula toluolica (strain DSM 7467 / Tol2)</name>
    <dbReference type="NCBI Taxonomy" id="651182"/>
    <lineage>
        <taxon>Bacteria</taxon>
        <taxon>Pseudomonadati</taxon>
        <taxon>Thermodesulfobacteriota</taxon>
        <taxon>Desulfobacteria</taxon>
        <taxon>Desulfobacterales</taxon>
        <taxon>Desulfobacteraceae</taxon>
        <taxon>Desulfobacula</taxon>
    </lineage>
</organism>
<dbReference type="HOGENOM" id="CLU_009116_1_0_7"/>
<keyword evidence="7" id="KW-0791">Threonine biosynthesis</keyword>
<dbReference type="InterPro" id="IPR005106">
    <property type="entry name" value="Asp/hSer_DH_NAD-bd"/>
</dbReference>
<dbReference type="NCBIfam" id="NF004976">
    <property type="entry name" value="PRK06349.1"/>
    <property type="match status" value="1"/>
</dbReference>
<dbReference type="Pfam" id="PF00742">
    <property type="entry name" value="Homoserine_dh"/>
    <property type="match status" value="1"/>
</dbReference>
<keyword evidence="6" id="KW-0028">Amino-acid biosynthesis</keyword>
<dbReference type="Gene3D" id="3.40.50.720">
    <property type="entry name" value="NAD(P)-binding Rossmann-like Domain"/>
    <property type="match status" value="1"/>
</dbReference>
<dbReference type="InterPro" id="IPR036291">
    <property type="entry name" value="NAD(P)-bd_dom_sf"/>
</dbReference>
<feature type="binding site" evidence="12">
    <location>
        <position position="105"/>
    </location>
    <ligand>
        <name>NADPH</name>
        <dbReference type="ChEBI" id="CHEBI:57783"/>
    </ligand>
</feature>